<dbReference type="Pfam" id="PF00361">
    <property type="entry name" value="Proton_antipo_M"/>
    <property type="match status" value="1"/>
</dbReference>
<feature type="transmembrane region" description="Helical" evidence="6">
    <location>
        <begin position="63"/>
        <end position="82"/>
    </location>
</feature>
<protein>
    <recommendedName>
        <fullName evidence="7">NADH:quinone oxidoreductase/Mrp antiporter transmembrane domain-containing protein</fullName>
    </recommendedName>
</protein>
<dbReference type="GO" id="GO:0016020">
    <property type="term" value="C:membrane"/>
    <property type="evidence" value="ECO:0007669"/>
    <property type="project" value="UniProtKB-SubCell"/>
</dbReference>
<evidence type="ECO:0000313" key="8">
    <source>
        <dbReference type="EMBL" id="TPG05338.1"/>
    </source>
</evidence>
<evidence type="ECO:0000256" key="6">
    <source>
        <dbReference type="SAM" id="Phobius"/>
    </source>
</evidence>
<reference evidence="8 9" key="1">
    <citation type="journal article" date="2019" name="Environ. Microbiol.">
        <title>Species interactions and distinct microbial communities in high Arctic permafrost affected cryosols are associated with the CH4 and CO2 gas fluxes.</title>
        <authorList>
            <person name="Altshuler I."/>
            <person name="Hamel J."/>
            <person name="Turney S."/>
            <person name="Magnuson E."/>
            <person name="Levesque R."/>
            <person name="Greer C."/>
            <person name="Whyte L.G."/>
        </authorList>
    </citation>
    <scope>NUCLEOTIDE SEQUENCE [LARGE SCALE GENOMIC DNA]</scope>
    <source>
        <strain evidence="8 9">S5.1</strain>
    </source>
</reference>
<dbReference type="PRINTS" id="PR01434">
    <property type="entry name" value="NADHDHGNASE5"/>
</dbReference>
<comment type="caution">
    <text evidence="8">The sequence shown here is derived from an EMBL/GenBank/DDBJ whole genome shotgun (WGS) entry which is preliminary data.</text>
</comment>
<dbReference type="Proteomes" id="UP000318413">
    <property type="component" value="Unassembled WGS sequence"/>
</dbReference>
<evidence type="ECO:0000313" key="9">
    <source>
        <dbReference type="Proteomes" id="UP000318413"/>
    </source>
</evidence>
<evidence type="ECO:0000256" key="3">
    <source>
        <dbReference type="ARBA" id="ARBA00022989"/>
    </source>
</evidence>
<feature type="transmembrane region" description="Helical" evidence="6">
    <location>
        <begin position="158"/>
        <end position="184"/>
    </location>
</feature>
<evidence type="ECO:0000256" key="4">
    <source>
        <dbReference type="ARBA" id="ARBA00023136"/>
    </source>
</evidence>
<feature type="transmembrane region" description="Helical" evidence="6">
    <location>
        <begin position="94"/>
        <end position="111"/>
    </location>
</feature>
<keyword evidence="3 6" id="KW-1133">Transmembrane helix</keyword>
<feature type="transmembrane region" description="Helical" evidence="6">
    <location>
        <begin position="32"/>
        <end position="57"/>
    </location>
</feature>
<feature type="transmembrane region" description="Helical" evidence="6">
    <location>
        <begin position="316"/>
        <end position="335"/>
    </location>
</feature>
<dbReference type="AlphaFoldDB" id="A0A502BXX1"/>
<feature type="transmembrane region" description="Helical" evidence="6">
    <location>
        <begin position="422"/>
        <end position="443"/>
    </location>
</feature>
<dbReference type="GO" id="GO:0012505">
    <property type="term" value="C:endomembrane system"/>
    <property type="evidence" value="ECO:0007669"/>
    <property type="project" value="UniProtKB-SubCell"/>
</dbReference>
<name>A0A502BXX1_9SPHN</name>
<proteinExistence type="predicted"/>
<accession>A0A502BXX1</accession>
<dbReference type="InterPro" id="IPR001750">
    <property type="entry name" value="ND/Mrp_TM"/>
</dbReference>
<feature type="transmembrane region" description="Helical" evidence="6">
    <location>
        <begin position="6"/>
        <end position="25"/>
    </location>
</feature>
<gene>
    <name evidence="8" type="ORF">EAH84_15160</name>
</gene>
<keyword evidence="2 5" id="KW-0812">Transmembrane</keyword>
<feature type="transmembrane region" description="Helical" evidence="6">
    <location>
        <begin position="228"/>
        <end position="246"/>
    </location>
</feature>
<feature type="transmembrane region" description="Helical" evidence="6">
    <location>
        <begin position="287"/>
        <end position="310"/>
    </location>
</feature>
<feature type="transmembrane region" description="Helical" evidence="6">
    <location>
        <begin position="190"/>
        <end position="208"/>
    </location>
</feature>
<dbReference type="GO" id="GO:0008137">
    <property type="term" value="F:NADH dehydrogenase (ubiquinone) activity"/>
    <property type="evidence" value="ECO:0007669"/>
    <property type="project" value="InterPro"/>
</dbReference>
<feature type="transmembrane region" description="Helical" evidence="6">
    <location>
        <begin position="393"/>
        <end position="416"/>
    </location>
</feature>
<dbReference type="GO" id="GO:0003954">
    <property type="term" value="F:NADH dehydrogenase activity"/>
    <property type="evidence" value="ECO:0007669"/>
    <property type="project" value="TreeGrafter"/>
</dbReference>
<evidence type="ECO:0000256" key="2">
    <source>
        <dbReference type="ARBA" id="ARBA00022692"/>
    </source>
</evidence>
<comment type="subcellular location">
    <subcellularLocation>
        <location evidence="1">Endomembrane system</location>
        <topology evidence="1">Multi-pass membrane protein</topology>
    </subcellularLocation>
    <subcellularLocation>
        <location evidence="5">Membrane</location>
        <topology evidence="5">Multi-pass membrane protein</topology>
    </subcellularLocation>
</comment>
<feature type="domain" description="NADH:quinone oxidoreductase/Mrp antiporter transmembrane" evidence="7">
    <location>
        <begin position="113"/>
        <end position="329"/>
    </location>
</feature>
<dbReference type="InterPro" id="IPR003945">
    <property type="entry name" value="NU5C-like"/>
</dbReference>
<keyword evidence="9" id="KW-1185">Reference proteome</keyword>
<sequence length="472" mass="48085">MTWPMTWALVPAYMALAVAAIVALVPDRRAIWVAAIGLWTGVGAGVVFAALAISGLLPDRNGLAIVLALLTSFVAAIVMSFSTRYLRADPRRRVYAVQVVLLAASVCAFVGSRNVLVFAAAWLASGQLLAKLIGHASDWQAAAHAARRARRSFTVGDTALLVALVLLALHAHTLDLAVMIAASASLGQPYVTLAALLILMAAMARSALPPFSDWLLGSMTAPTPVSALMHAGLVNAGGFVLIRFAPTMEAAPLVQIGAVAAGLIAALWGTGILLVRPDIKTGLAGSTIAQMGFMVLTCGLGGYAAALWHLVAHGLFKAWLFLGSGSAIGGLRAAALAPLRPAGVIVAIAASAMSGIAMLAVGVPAPVALPLLLAIATGVVTATRVARGPGAGWLGIGAVGVVAVYAAGVTAIDTALVRPLGVAPGGIWLPVIVAAIFLLCWLFQIRRQIIGVPLPAALYVRLLNAGRSPGSA</sequence>
<dbReference type="EMBL" id="RCZK01000026">
    <property type="protein sequence ID" value="TPG05338.1"/>
    <property type="molecule type" value="Genomic_DNA"/>
</dbReference>
<dbReference type="PANTHER" id="PTHR42829:SF1">
    <property type="entry name" value="INORGANIC CARBON TRANSPORTER SUBUNIT DABB-RELATED"/>
    <property type="match status" value="1"/>
</dbReference>
<dbReference type="OrthoDB" id="9811798at2"/>
<evidence type="ECO:0000256" key="5">
    <source>
        <dbReference type="RuleBase" id="RU000320"/>
    </source>
</evidence>
<dbReference type="RefSeq" id="WP_140872824.1">
    <property type="nucleotide sequence ID" value="NZ_RCZK01000026.1"/>
</dbReference>
<dbReference type="GO" id="GO:0042773">
    <property type="term" value="P:ATP synthesis coupled electron transport"/>
    <property type="evidence" value="ECO:0007669"/>
    <property type="project" value="InterPro"/>
</dbReference>
<organism evidence="8 9">
    <name type="scientific">Sphingomonas oligophenolica</name>
    <dbReference type="NCBI Taxonomy" id="301154"/>
    <lineage>
        <taxon>Bacteria</taxon>
        <taxon>Pseudomonadati</taxon>
        <taxon>Pseudomonadota</taxon>
        <taxon>Alphaproteobacteria</taxon>
        <taxon>Sphingomonadales</taxon>
        <taxon>Sphingomonadaceae</taxon>
        <taxon>Sphingomonas</taxon>
    </lineage>
</organism>
<feature type="transmembrane region" description="Helical" evidence="6">
    <location>
        <begin position="252"/>
        <end position="275"/>
    </location>
</feature>
<evidence type="ECO:0000256" key="1">
    <source>
        <dbReference type="ARBA" id="ARBA00004127"/>
    </source>
</evidence>
<dbReference type="PANTHER" id="PTHR42829">
    <property type="entry name" value="NADH-UBIQUINONE OXIDOREDUCTASE CHAIN 5"/>
    <property type="match status" value="1"/>
</dbReference>
<keyword evidence="4 6" id="KW-0472">Membrane</keyword>
<dbReference type="GO" id="GO:0015990">
    <property type="term" value="P:electron transport coupled proton transport"/>
    <property type="evidence" value="ECO:0007669"/>
    <property type="project" value="TreeGrafter"/>
</dbReference>
<evidence type="ECO:0000259" key="7">
    <source>
        <dbReference type="Pfam" id="PF00361"/>
    </source>
</evidence>